<dbReference type="Proteomes" id="UP000012099">
    <property type="component" value="Unassembled WGS sequence"/>
</dbReference>
<organism evidence="1 2">
    <name type="scientific">Leptospira noguchii str. 2007001578</name>
    <dbReference type="NCBI Taxonomy" id="1049974"/>
    <lineage>
        <taxon>Bacteria</taxon>
        <taxon>Pseudomonadati</taxon>
        <taxon>Spirochaetota</taxon>
        <taxon>Spirochaetia</taxon>
        <taxon>Leptospirales</taxon>
        <taxon>Leptospiraceae</taxon>
        <taxon>Leptospira</taxon>
    </lineage>
</organism>
<gene>
    <name evidence="1" type="ORF">LEP1GSC035_0333</name>
</gene>
<evidence type="ECO:0000313" key="2">
    <source>
        <dbReference type="Proteomes" id="UP000012099"/>
    </source>
</evidence>
<protein>
    <submittedName>
        <fullName evidence="1">Uncharacterized protein</fullName>
    </submittedName>
</protein>
<dbReference type="RefSeq" id="WP_004432665.1">
    <property type="nucleotide sequence ID" value="NZ_AHMH02000130.1"/>
</dbReference>
<reference evidence="1 2" key="1">
    <citation type="submission" date="2013-01" db="EMBL/GenBank/DDBJ databases">
        <authorList>
            <person name="Harkins D.M."/>
            <person name="Durkin A.S."/>
            <person name="Brinkac L.M."/>
            <person name="Haft D.H."/>
            <person name="Selengut J.D."/>
            <person name="Sanka R."/>
            <person name="DePew J."/>
            <person name="Purushe J."/>
            <person name="Whelen A.C."/>
            <person name="Vinetz J.M."/>
            <person name="Sutton G.G."/>
            <person name="Nierman W.C."/>
            <person name="Fouts D.E."/>
        </authorList>
    </citation>
    <scope>NUCLEOTIDE SEQUENCE [LARGE SCALE GENOMIC DNA]</scope>
    <source>
        <strain evidence="1 2">2007001578</strain>
    </source>
</reference>
<name>A0ABP2T4A6_9LEPT</name>
<dbReference type="SUPFAM" id="SSF47413">
    <property type="entry name" value="lambda repressor-like DNA-binding domains"/>
    <property type="match status" value="1"/>
</dbReference>
<accession>A0ABP2T4A6</accession>
<evidence type="ECO:0000313" key="1">
    <source>
        <dbReference type="EMBL" id="EMM99094.1"/>
    </source>
</evidence>
<proteinExistence type="predicted"/>
<sequence length="138" mass="15995">MSIKKMTLKDKDLETFERLKIACEKLKINRNQLAHILRMHPSNATKLLNGTVVLTWANAELFQFKTNVSANWVMLGTGEFWYKSVKDDNEGMRNYTITIVKKILSINGLNNVLEDFLNLSEEDQKFVISMIRHFGKKS</sequence>
<comment type="caution">
    <text evidence="1">The sequence shown here is derived from an EMBL/GenBank/DDBJ whole genome shotgun (WGS) entry which is preliminary data.</text>
</comment>
<keyword evidence="2" id="KW-1185">Reference proteome</keyword>
<dbReference type="EMBL" id="AHMH02000130">
    <property type="protein sequence ID" value="EMM99094.1"/>
    <property type="molecule type" value="Genomic_DNA"/>
</dbReference>
<dbReference type="InterPro" id="IPR010982">
    <property type="entry name" value="Lambda_DNA-bd_dom_sf"/>
</dbReference>